<dbReference type="Proteomes" id="UP000790709">
    <property type="component" value="Unassembled WGS sequence"/>
</dbReference>
<evidence type="ECO:0000313" key="1">
    <source>
        <dbReference type="EMBL" id="KAH7928988.1"/>
    </source>
</evidence>
<reference evidence="1" key="1">
    <citation type="journal article" date="2021" name="New Phytol.">
        <title>Evolutionary innovations through gain and loss of genes in the ectomycorrhizal Boletales.</title>
        <authorList>
            <person name="Wu G."/>
            <person name="Miyauchi S."/>
            <person name="Morin E."/>
            <person name="Kuo A."/>
            <person name="Drula E."/>
            <person name="Varga T."/>
            <person name="Kohler A."/>
            <person name="Feng B."/>
            <person name="Cao Y."/>
            <person name="Lipzen A."/>
            <person name="Daum C."/>
            <person name="Hundley H."/>
            <person name="Pangilinan J."/>
            <person name="Johnson J."/>
            <person name="Barry K."/>
            <person name="LaButti K."/>
            <person name="Ng V."/>
            <person name="Ahrendt S."/>
            <person name="Min B."/>
            <person name="Choi I.G."/>
            <person name="Park H."/>
            <person name="Plett J.M."/>
            <person name="Magnuson J."/>
            <person name="Spatafora J.W."/>
            <person name="Nagy L.G."/>
            <person name="Henrissat B."/>
            <person name="Grigoriev I.V."/>
            <person name="Yang Z.L."/>
            <person name="Xu J."/>
            <person name="Martin F.M."/>
        </authorList>
    </citation>
    <scope>NUCLEOTIDE SEQUENCE</scope>
    <source>
        <strain evidence="1">KUC20120723A-06</strain>
    </source>
</reference>
<keyword evidence="2" id="KW-1185">Reference proteome</keyword>
<gene>
    <name evidence="1" type="ORF">BV22DRAFT_1003681</name>
</gene>
<name>A0ACB8BWJ3_9AGAM</name>
<protein>
    <submittedName>
        <fullName evidence="1">P60-like protein</fullName>
    </submittedName>
</protein>
<accession>A0ACB8BWJ3</accession>
<evidence type="ECO:0000313" key="2">
    <source>
        <dbReference type="Proteomes" id="UP000790709"/>
    </source>
</evidence>
<sequence length="447" mass="49330">MAAPSASTKKSARSAVGAPSQHTQSSRKGKRAWRKNIDIDPVEEGLEGLRAEERVTGSILQKQTDEQLFQIDVRGDDKIRKSLPRYSKAELTATKILAQRSAIPAVFSRPSASVKRNHKAGVKISPADKQRLLRMARRPQKGPLNAIMDPTEFGAGSAIIDVSNAVKNSGGYDAWVPVEEEDVRDGLETVKRAKIKKPDLGHPRDAIELPAIAEPHQGASYNPPASAHEALILKAYAVEHRRAQEADRLAAIRQRIASARRPAEEGDVVGVPAGMVVDEVGGDEDVDDAAAEVVIPTKLPARKTKQQHARAAKLRAEKQALAEKASKKRLLASIPAAKSLRSAAGKIQQAHEQARLARRLALRAKLRDGLAGQRLGKHKVPEIDVDVQIGEELSENLRSLKPEGNLFRDRFRSLQQRALIEPRVPVLPTRRKYRIKEYEKHAWKRFE</sequence>
<proteinExistence type="predicted"/>
<dbReference type="EMBL" id="MU266346">
    <property type="protein sequence ID" value="KAH7928988.1"/>
    <property type="molecule type" value="Genomic_DNA"/>
</dbReference>
<organism evidence="1 2">
    <name type="scientific">Leucogyrophana mollusca</name>
    <dbReference type="NCBI Taxonomy" id="85980"/>
    <lineage>
        <taxon>Eukaryota</taxon>
        <taxon>Fungi</taxon>
        <taxon>Dikarya</taxon>
        <taxon>Basidiomycota</taxon>
        <taxon>Agaricomycotina</taxon>
        <taxon>Agaricomycetes</taxon>
        <taxon>Agaricomycetidae</taxon>
        <taxon>Boletales</taxon>
        <taxon>Boletales incertae sedis</taxon>
        <taxon>Leucogyrophana</taxon>
    </lineage>
</organism>
<comment type="caution">
    <text evidence="1">The sequence shown here is derived from an EMBL/GenBank/DDBJ whole genome shotgun (WGS) entry which is preliminary data.</text>
</comment>